<reference evidence="1 2" key="1">
    <citation type="submission" date="2021-02" db="EMBL/GenBank/DDBJ databases">
        <title>Niveibacterium changnyeongensis HC41.</title>
        <authorList>
            <person name="Kang M."/>
        </authorList>
    </citation>
    <scope>NUCLEOTIDE SEQUENCE [LARGE SCALE GENOMIC DNA]</scope>
    <source>
        <strain evidence="1 2">HC41</strain>
    </source>
</reference>
<evidence type="ECO:0000313" key="1">
    <source>
        <dbReference type="EMBL" id="QSI77169.1"/>
    </source>
</evidence>
<protein>
    <submittedName>
        <fullName evidence="1">Uncharacterized protein</fullName>
    </submittedName>
</protein>
<accession>A0ABX7M5X9</accession>
<dbReference type="EMBL" id="CP071060">
    <property type="protein sequence ID" value="QSI77169.1"/>
    <property type="molecule type" value="Genomic_DNA"/>
</dbReference>
<evidence type="ECO:0000313" key="2">
    <source>
        <dbReference type="Proteomes" id="UP000663570"/>
    </source>
</evidence>
<dbReference type="Proteomes" id="UP000663570">
    <property type="component" value="Chromosome"/>
</dbReference>
<gene>
    <name evidence="1" type="ORF">JY500_00520</name>
</gene>
<proteinExistence type="predicted"/>
<sequence length="129" mass="13915">MATSSKRKPAAPPASTAAVSEKPFLRFYHSEALRQKTLELLALIEGADDPGEHGVALADLVVELMNSGMDYFFMQPLKESKAGFIVQQSANLGLTGAQQVIGSVIRKIIQRMDAAQLVSVSGSIRRLMV</sequence>
<keyword evidence="2" id="KW-1185">Reference proteome</keyword>
<organism evidence="1 2">
    <name type="scientific">Niveibacterium microcysteis</name>
    <dbReference type="NCBI Taxonomy" id="2811415"/>
    <lineage>
        <taxon>Bacteria</taxon>
        <taxon>Pseudomonadati</taxon>
        <taxon>Pseudomonadota</taxon>
        <taxon>Betaproteobacteria</taxon>
        <taxon>Rhodocyclales</taxon>
        <taxon>Rhodocyclaceae</taxon>
        <taxon>Niveibacterium</taxon>
    </lineage>
</organism>
<dbReference type="RefSeq" id="WP_206254700.1">
    <property type="nucleotide sequence ID" value="NZ_CP071060.1"/>
</dbReference>
<name>A0ABX7M5X9_9RHOO</name>